<evidence type="ECO:0008006" key="4">
    <source>
        <dbReference type="Google" id="ProtNLM"/>
    </source>
</evidence>
<evidence type="ECO:0000313" key="3">
    <source>
        <dbReference type="Proteomes" id="UP000507222"/>
    </source>
</evidence>
<comment type="similarity">
    <text evidence="1">Belongs to the LOR family.</text>
</comment>
<dbReference type="SUPFAM" id="SSF54518">
    <property type="entry name" value="Tubby C-terminal domain-like"/>
    <property type="match status" value="1"/>
</dbReference>
<gene>
    <name evidence="2" type="ORF">CURHAP_LOCUS32546</name>
</gene>
<dbReference type="Gene3D" id="2.40.160.200">
    <property type="entry name" value="LURP1-related"/>
    <property type="match status" value="1"/>
</dbReference>
<dbReference type="Proteomes" id="UP000507222">
    <property type="component" value="Unassembled WGS sequence"/>
</dbReference>
<dbReference type="PANTHER" id="PTHR31087">
    <property type="match status" value="1"/>
</dbReference>
<dbReference type="InterPro" id="IPR025659">
    <property type="entry name" value="Tubby-like_C"/>
</dbReference>
<dbReference type="Pfam" id="PF04525">
    <property type="entry name" value="LOR"/>
    <property type="match status" value="1"/>
</dbReference>
<dbReference type="InterPro" id="IPR038595">
    <property type="entry name" value="LOR_sf"/>
</dbReference>
<evidence type="ECO:0000313" key="2">
    <source>
        <dbReference type="EMBL" id="CAB4279884.1"/>
    </source>
</evidence>
<accession>A0A6J5UWS8</accession>
<sequence>MAKVCPQAPQVLSIPPNMSGSSKRETYTIWMKSLVCHTNGCTIYNSNGDVVYRVDNYDKSVATKFISWISKASSLYHTLIAPSKVEKEKPWFQVTRYCRMFMGSIACQITVDCDKYWIVRLAGKSTVRFRIVDVDGDIVAEAKQKVSSSGVVLGSDVLTLEVVPHMEHALIMAIIAVYGLLCRKM</sequence>
<proteinExistence type="inferred from homology"/>
<reference evidence="2 3" key="1">
    <citation type="submission" date="2020-05" db="EMBL/GenBank/DDBJ databases">
        <authorList>
            <person name="Campoy J."/>
            <person name="Schneeberger K."/>
            <person name="Spophaly S."/>
        </authorList>
    </citation>
    <scope>NUCLEOTIDE SEQUENCE [LARGE SCALE GENOMIC DNA]</scope>
    <source>
        <strain evidence="2">PruArmRojPasFocal</strain>
    </source>
</reference>
<dbReference type="PANTHER" id="PTHR31087:SF59">
    <property type="entry name" value="PROTEIN LURP-ONE-RELATED 4"/>
    <property type="match status" value="1"/>
</dbReference>
<dbReference type="EMBL" id="CAEKDK010000005">
    <property type="protein sequence ID" value="CAB4279884.1"/>
    <property type="molecule type" value="Genomic_DNA"/>
</dbReference>
<protein>
    <recommendedName>
        <fullName evidence="4">Tubby C-terminal domain-containing protein</fullName>
    </recommendedName>
</protein>
<evidence type="ECO:0000256" key="1">
    <source>
        <dbReference type="ARBA" id="ARBA00005437"/>
    </source>
</evidence>
<organism evidence="2 3">
    <name type="scientific">Prunus armeniaca</name>
    <name type="common">Apricot</name>
    <name type="synonym">Armeniaca vulgaris</name>
    <dbReference type="NCBI Taxonomy" id="36596"/>
    <lineage>
        <taxon>Eukaryota</taxon>
        <taxon>Viridiplantae</taxon>
        <taxon>Streptophyta</taxon>
        <taxon>Embryophyta</taxon>
        <taxon>Tracheophyta</taxon>
        <taxon>Spermatophyta</taxon>
        <taxon>Magnoliopsida</taxon>
        <taxon>eudicotyledons</taxon>
        <taxon>Gunneridae</taxon>
        <taxon>Pentapetalae</taxon>
        <taxon>rosids</taxon>
        <taxon>fabids</taxon>
        <taxon>Rosales</taxon>
        <taxon>Rosaceae</taxon>
        <taxon>Amygdaloideae</taxon>
        <taxon>Amygdaleae</taxon>
        <taxon>Prunus</taxon>
    </lineage>
</organism>
<dbReference type="InterPro" id="IPR007612">
    <property type="entry name" value="LOR"/>
</dbReference>
<dbReference type="AlphaFoldDB" id="A0A6J5UWS8"/>
<name>A0A6J5UWS8_PRUAR</name>